<accession>A0A0F9DH85</accession>
<sequence length="63" mass="7171">MTEMAFAEMSFEEILDWSRDQGMTSDELDERAIIACLQNCKIYGKCANVQQKDWCDNACVSAI</sequence>
<dbReference type="EMBL" id="LAZR01041689">
    <property type="protein sequence ID" value="KKL11358.1"/>
    <property type="molecule type" value="Genomic_DNA"/>
</dbReference>
<dbReference type="AlphaFoldDB" id="A0A0F9DH85"/>
<gene>
    <name evidence="1" type="ORF">LCGC14_2546640</name>
</gene>
<reference evidence="1" key="1">
    <citation type="journal article" date="2015" name="Nature">
        <title>Complex archaea that bridge the gap between prokaryotes and eukaryotes.</title>
        <authorList>
            <person name="Spang A."/>
            <person name="Saw J.H."/>
            <person name="Jorgensen S.L."/>
            <person name="Zaremba-Niedzwiedzka K."/>
            <person name="Martijn J."/>
            <person name="Lind A.E."/>
            <person name="van Eijk R."/>
            <person name="Schleper C."/>
            <person name="Guy L."/>
            <person name="Ettema T.J."/>
        </authorList>
    </citation>
    <scope>NUCLEOTIDE SEQUENCE</scope>
</reference>
<comment type="caution">
    <text evidence="1">The sequence shown here is derived from an EMBL/GenBank/DDBJ whole genome shotgun (WGS) entry which is preliminary data.</text>
</comment>
<feature type="non-terminal residue" evidence="1">
    <location>
        <position position="63"/>
    </location>
</feature>
<evidence type="ECO:0000313" key="1">
    <source>
        <dbReference type="EMBL" id="KKL11358.1"/>
    </source>
</evidence>
<protein>
    <submittedName>
        <fullName evidence="1">Uncharacterized protein</fullName>
    </submittedName>
</protein>
<proteinExistence type="predicted"/>
<name>A0A0F9DH85_9ZZZZ</name>
<organism evidence="1">
    <name type="scientific">marine sediment metagenome</name>
    <dbReference type="NCBI Taxonomy" id="412755"/>
    <lineage>
        <taxon>unclassified sequences</taxon>
        <taxon>metagenomes</taxon>
        <taxon>ecological metagenomes</taxon>
    </lineage>
</organism>